<comment type="caution">
    <text evidence="1">The sequence shown here is derived from an EMBL/GenBank/DDBJ whole genome shotgun (WGS) entry which is preliminary data.</text>
</comment>
<evidence type="ECO:0000313" key="2">
    <source>
        <dbReference type="Proteomes" id="UP001054945"/>
    </source>
</evidence>
<protein>
    <submittedName>
        <fullName evidence="1">Uncharacterized protein</fullName>
    </submittedName>
</protein>
<proteinExistence type="predicted"/>
<gene>
    <name evidence="1" type="ORF">CEXT_604171</name>
</gene>
<name>A0AAV4TVW4_CAEEX</name>
<dbReference type="Proteomes" id="UP001054945">
    <property type="component" value="Unassembled WGS sequence"/>
</dbReference>
<keyword evidence="2" id="KW-1185">Reference proteome</keyword>
<accession>A0AAV4TVW4</accession>
<dbReference type="AlphaFoldDB" id="A0AAV4TVW4"/>
<reference evidence="1 2" key="1">
    <citation type="submission" date="2021-06" db="EMBL/GenBank/DDBJ databases">
        <title>Caerostris extrusa draft genome.</title>
        <authorList>
            <person name="Kono N."/>
            <person name="Arakawa K."/>
        </authorList>
    </citation>
    <scope>NUCLEOTIDE SEQUENCE [LARGE SCALE GENOMIC DNA]</scope>
</reference>
<organism evidence="1 2">
    <name type="scientific">Caerostris extrusa</name>
    <name type="common">Bark spider</name>
    <name type="synonym">Caerostris bankana</name>
    <dbReference type="NCBI Taxonomy" id="172846"/>
    <lineage>
        <taxon>Eukaryota</taxon>
        <taxon>Metazoa</taxon>
        <taxon>Ecdysozoa</taxon>
        <taxon>Arthropoda</taxon>
        <taxon>Chelicerata</taxon>
        <taxon>Arachnida</taxon>
        <taxon>Araneae</taxon>
        <taxon>Araneomorphae</taxon>
        <taxon>Entelegynae</taxon>
        <taxon>Araneoidea</taxon>
        <taxon>Araneidae</taxon>
        <taxon>Caerostris</taxon>
    </lineage>
</organism>
<evidence type="ECO:0000313" key="1">
    <source>
        <dbReference type="EMBL" id="GIY49299.1"/>
    </source>
</evidence>
<sequence>MYRKVRTLLLVPCPKCYPSVVWSYLQHYNNPILPRFGLNNFSVGIQHLLYRRSRSKSGSYSGISRFAPCSLPHAQRKDSPCP</sequence>
<dbReference type="EMBL" id="BPLR01011818">
    <property type="protein sequence ID" value="GIY49299.1"/>
    <property type="molecule type" value="Genomic_DNA"/>
</dbReference>